<dbReference type="AlphaFoldDB" id="A0AAE0FX44"/>
<organism evidence="1 2">
    <name type="scientific">Cymbomonas tetramitiformis</name>
    <dbReference type="NCBI Taxonomy" id="36881"/>
    <lineage>
        <taxon>Eukaryota</taxon>
        <taxon>Viridiplantae</taxon>
        <taxon>Chlorophyta</taxon>
        <taxon>Pyramimonadophyceae</taxon>
        <taxon>Pyramimonadales</taxon>
        <taxon>Pyramimonadaceae</taxon>
        <taxon>Cymbomonas</taxon>
    </lineage>
</organism>
<dbReference type="Proteomes" id="UP001190700">
    <property type="component" value="Unassembled WGS sequence"/>
</dbReference>
<dbReference type="EMBL" id="LGRX02012505">
    <property type="protein sequence ID" value="KAK3267293.1"/>
    <property type="molecule type" value="Genomic_DNA"/>
</dbReference>
<evidence type="ECO:0000313" key="2">
    <source>
        <dbReference type="Proteomes" id="UP001190700"/>
    </source>
</evidence>
<keyword evidence="2" id="KW-1185">Reference proteome</keyword>
<reference evidence="1 2" key="1">
    <citation type="journal article" date="2015" name="Genome Biol. Evol.">
        <title>Comparative Genomics of a Bacterivorous Green Alga Reveals Evolutionary Causalities and Consequences of Phago-Mixotrophic Mode of Nutrition.</title>
        <authorList>
            <person name="Burns J.A."/>
            <person name="Paasch A."/>
            <person name="Narechania A."/>
            <person name="Kim E."/>
        </authorList>
    </citation>
    <scope>NUCLEOTIDE SEQUENCE [LARGE SCALE GENOMIC DNA]</scope>
    <source>
        <strain evidence="1 2">PLY_AMNH</strain>
    </source>
</reference>
<name>A0AAE0FX44_9CHLO</name>
<proteinExistence type="predicted"/>
<gene>
    <name evidence="1" type="ORF">CYMTET_24142</name>
</gene>
<evidence type="ECO:0000313" key="1">
    <source>
        <dbReference type="EMBL" id="KAK3267293.1"/>
    </source>
</evidence>
<sequence length="88" mass="9109">MGPGAVVEAVVAVVGAEGLGVDGTKEPSGFPDDVTKAVGGVEVGKELRMESGVAEVVEEAHLRAGEALEDIFKSSFLTRSEMMEFLEG</sequence>
<protein>
    <submittedName>
        <fullName evidence="1">Uncharacterized protein</fullName>
    </submittedName>
</protein>
<comment type="caution">
    <text evidence="1">The sequence shown here is derived from an EMBL/GenBank/DDBJ whole genome shotgun (WGS) entry which is preliminary data.</text>
</comment>
<accession>A0AAE0FX44</accession>